<dbReference type="Pfam" id="PF13963">
    <property type="entry name" value="Transpos_assoc"/>
    <property type="match status" value="1"/>
</dbReference>
<feature type="compositionally biased region" description="Low complexity" evidence="1">
    <location>
        <begin position="174"/>
        <end position="193"/>
    </location>
</feature>
<evidence type="ECO:0000313" key="3">
    <source>
        <dbReference type="EMBL" id="PWA50202.1"/>
    </source>
</evidence>
<evidence type="ECO:0000259" key="2">
    <source>
        <dbReference type="Pfam" id="PF13963"/>
    </source>
</evidence>
<dbReference type="AlphaFoldDB" id="A0A2U1LMJ1"/>
<protein>
    <submittedName>
        <fullName evidence="3">Transposase-associated domain-containing protein</fullName>
    </submittedName>
</protein>
<sequence>MDRSWMYFAPRASPQYVEGVEYFLDFAFEKTSNNGKILCPCIDCHNMSFLTRDKVYDHLICSGFKKDYSNWKEHGEVCKASSSKMMSEEEGIFSHDIDGLLGDLFLSAPLESGVDMGESEINVGPTNILIREHKSIIKGQNRKRRLPEFELEKIHCEKFSEWFQKREVEQPVGSSTQATGSTTQAADTSSQQSHIAAVEQPSQQAPRKKARGPTKKKEIWNLKTHEQVVVTVNRLGQPIGDEANELTNFLGTLWRKVPENKKEDLWSIVKEKFIFEPESVEIKDWIMTDMSKYSRVIEDILIISGKVESVEVEENAKGGSSSPKDVRVPAGYRNERNADCTSQSVGDHNDSCEYSNGNALQPEDDQEDEDPLKAELKQLRLEEDNFIKSHKENCSRRGLVYNIIMVGVVVCANEREAAGCSGLHENHRRKLSTAQDTTDSCKKDDCYKLGFNPEFGSVGMPVAATIRAIMPQEEWEIPLFNKLPSGYIQEVPNTIWTYHKYIQ</sequence>
<reference evidence="3 4" key="1">
    <citation type="journal article" date="2018" name="Mol. Plant">
        <title>The genome of Artemisia annua provides insight into the evolution of Asteraceae family and artemisinin biosynthesis.</title>
        <authorList>
            <person name="Shen Q."/>
            <person name="Zhang L."/>
            <person name="Liao Z."/>
            <person name="Wang S."/>
            <person name="Yan T."/>
            <person name="Shi P."/>
            <person name="Liu M."/>
            <person name="Fu X."/>
            <person name="Pan Q."/>
            <person name="Wang Y."/>
            <person name="Lv Z."/>
            <person name="Lu X."/>
            <person name="Zhang F."/>
            <person name="Jiang W."/>
            <person name="Ma Y."/>
            <person name="Chen M."/>
            <person name="Hao X."/>
            <person name="Li L."/>
            <person name="Tang Y."/>
            <person name="Lv G."/>
            <person name="Zhou Y."/>
            <person name="Sun X."/>
            <person name="Brodelius P.E."/>
            <person name="Rose J.K.C."/>
            <person name="Tang K."/>
        </authorList>
    </citation>
    <scope>NUCLEOTIDE SEQUENCE [LARGE SCALE GENOMIC DNA]</scope>
    <source>
        <strain evidence="4">cv. Huhao1</strain>
        <tissue evidence="3">Leaf</tissue>
    </source>
</reference>
<evidence type="ECO:0000313" key="4">
    <source>
        <dbReference type="Proteomes" id="UP000245207"/>
    </source>
</evidence>
<organism evidence="3 4">
    <name type="scientific">Artemisia annua</name>
    <name type="common">Sweet wormwood</name>
    <dbReference type="NCBI Taxonomy" id="35608"/>
    <lineage>
        <taxon>Eukaryota</taxon>
        <taxon>Viridiplantae</taxon>
        <taxon>Streptophyta</taxon>
        <taxon>Embryophyta</taxon>
        <taxon>Tracheophyta</taxon>
        <taxon>Spermatophyta</taxon>
        <taxon>Magnoliopsida</taxon>
        <taxon>eudicotyledons</taxon>
        <taxon>Gunneridae</taxon>
        <taxon>Pentapetalae</taxon>
        <taxon>asterids</taxon>
        <taxon>campanulids</taxon>
        <taxon>Asterales</taxon>
        <taxon>Asteraceae</taxon>
        <taxon>Asteroideae</taxon>
        <taxon>Anthemideae</taxon>
        <taxon>Artemisiinae</taxon>
        <taxon>Artemisia</taxon>
    </lineage>
</organism>
<evidence type="ECO:0000256" key="1">
    <source>
        <dbReference type="SAM" id="MobiDB-lite"/>
    </source>
</evidence>
<feature type="compositionally biased region" description="Polar residues" evidence="1">
    <location>
        <begin position="339"/>
        <end position="359"/>
    </location>
</feature>
<dbReference type="OrthoDB" id="694740at2759"/>
<keyword evidence="4" id="KW-1185">Reference proteome</keyword>
<feature type="region of interest" description="Disordered" evidence="1">
    <location>
        <begin position="335"/>
        <end position="370"/>
    </location>
</feature>
<comment type="caution">
    <text evidence="3">The sequence shown here is derived from an EMBL/GenBank/DDBJ whole genome shotgun (WGS) entry which is preliminary data.</text>
</comment>
<accession>A0A2U1LMJ1</accession>
<dbReference type="InterPro" id="IPR029480">
    <property type="entry name" value="Transpos_assoc"/>
</dbReference>
<name>A0A2U1LMJ1_ARTAN</name>
<gene>
    <name evidence="3" type="ORF">CTI12_AA354500</name>
</gene>
<proteinExistence type="predicted"/>
<dbReference type="EMBL" id="PKPP01008630">
    <property type="protein sequence ID" value="PWA50202.1"/>
    <property type="molecule type" value="Genomic_DNA"/>
</dbReference>
<feature type="region of interest" description="Disordered" evidence="1">
    <location>
        <begin position="170"/>
        <end position="215"/>
    </location>
</feature>
<feature type="domain" description="Transposase-associated" evidence="2">
    <location>
        <begin position="3"/>
        <end position="76"/>
    </location>
</feature>
<dbReference type="PANTHER" id="PTHR33144:SF50">
    <property type="entry name" value="OS03G0714750 PROTEIN"/>
    <property type="match status" value="1"/>
</dbReference>
<dbReference type="PANTHER" id="PTHR33144">
    <property type="entry name" value="OS10G0409366 PROTEIN-RELATED"/>
    <property type="match status" value="1"/>
</dbReference>
<dbReference type="STRING" id="35608.A0A2U1LMJ1"/>
<dbReference type="Proteomes" id="UP000245207">
    <property type="component" value="Unassembled WGS sequence"/>
</dbReference>